<keyword evidence="3" id="KW-1185">Reference proteome</keyword>
<evidence type="ECO:0000256" key="1">
    <source>
        <dbReference type="SAM" id="Phobius"/>
    </source>
</evidence>
<gene>
    <name evidence="2" type="ORF">FGO68_gene4074</name>
</gene>
<name>A0A8J8N9I3_HALGN</name>
<feature type="transmembrane region" description="Helical" evidence="1">
    <location>
        <begin position="20"/>
        <end position="45"/>
    </location>
</feature>
<keyword evidence="1" id="KW-1133">Transmembrane helix</keyword>
<protein>
    <submittedName>
        <fullName evidence="2">Uncharacterized protein</fullName>
    </submittedName>
</protein>
<evidence type="ECO:0000313" key="2">
    <source>
        <dbReference type="EMBL" id="TNV70631.1"/>
    </source>
</evidence>
<comment type="caution">
    <text evidence="2">The sequence shown here is derived from an EMBL/GenBank/DDBJ whole genome shotgun (WGS) entry which is preliminary data.</text>
</comment>
<proteinExistence type="predicted"/>
<reference evidence="2" key="1">
    <citation type="submission" date="2019-06" db="EMBL/GenBank/DDBJ databases">
        <authorList>
            <person name="Zheng W."/>
        </authorList>
    </citation>
    <scope>NUCLEOTIDE SEQUENCE</scope>
    <source>
        <strain evidence="2">QDHG01</strain>
    </source>
</reference>
<dbReference type="EMBL" id="RRYP01034687">
    <property type="protein sequence ID" value="TNV70631.1"/>
    <property type="molecule type" value="Genomic_DNA"/>
</dbReference>
<feature type="transmembrane region" description="Helical" evidence="1">
    <location>
        <begin position="66"/>
        <end position="87"/>
    </location>
</feature>
<sequence>MDSRFYIIFHRLTSRDQFEFTFFFVNYTKLIVCIKEYVVFINQWNRQKITTEKIRCYIRTYRQLTFIYYCVTCAIQAHLSYTVAFIVKYTTYKYYDWLDIENYDRQ</sequence>
<keyword evidence="1" id="KW-0812">Transmembrane</keyword>
<dbReference type="AlphaFoldDB" id="A0A8J8N9I3"/>
<accession>A0A8J8N9I3</accession>
<evidence type="ECO:0000313" key="3">
    <source>
        <dbReference type="Proteomes" id="UP000785679"/>
    </source>
</evidence>
<dbReference type="Proteomes" id="UP000785679">
    <property type="component" value="Unassembled WGS sequence"/>
</dbReference>
<keyword evidence="1" id="KW-0472">Membrane</keyword>
<organism evidence="2 3">
    <name type="scientific">Halteria grandinella</name>
    <dbReference type="NCBI Taxonomy" id="5974"/>
    <lineage>
        <taxon>Eukaryota</taxon>
        <taxon>Sar</taxon>
        <taxon>Alveolata</taxon>
        <taxon>Ciliophora</taxon>
        <taxon>Intramacronucleata</taxon>
        <taxon>Spirotrichea</taxon>
        <taxon>Stichotrichia</taxon>
        <taxon>Sporadotrichida</taxon>
        <taxon>Halteriidae</taxon>
        <taxon>Halteria</taxon>
    </lineage>
</organism>